<protein>
    <submittedName>
        <fullName evidence="1">Uncharacterized protein</fullName>
    </submittedName>
</protein>
<accession>A0ABV2BZC1</accession>
<proteinExistence type="predicted"/>
<sequence>MLILGYLKQEKLPEKIAPYLKEGEKRLENKLIHMQYQSNQLLNKVKECSSQLIPN</sequence>
<reference evidence="1 2" key="1">
    <citation type="submission" date="2024-06" db="EMBL/GenBank/DDBJ databases">
        <authorList>
            <person name="Li F."/>
        </authorList>
    </citation>
    <scope>NUCLEOTIDE SEQUENCE [LARGE SCALE GENOMIC DNA]</scope>
    <source>
        <strain evidence="1 2">GXAS 311</strain>
    </source>
</reference>
<dbReference type="EMBL" id="JBEVCJ010000037">
    <property type="protein sequence ID" value="MET1257168.1"/>
    <property type="molecule type" value="Genomic_DNA"/>
</dbReference>
<dbReference type="Proteomes" id="UP001548189">
    <property type="component" value="Unassembled WGS sequence"/>
</dbReference>
<evidence type="ECO:0000313" key="2">
    <source>
        <dbReference type="Proteomes" id="UP001548189"/>
    </source>
</evidence>
<gene>
    <name evidence="1" type="ORF">ABVT43_18635</name>
</gene>
<comment type="caution">
    <text evidence="1">The sequence shown here is derived from an EMBL/GenBank/DDBJ whole genome shotgun (WGS) entry which is preliminary data.</text>
</comment>
<organism evidence="1 2">
    <name type="scientific">Aliikangiella maris</name>
    <dbReference type="NCBI Taxonomy" id="3162458"/>
    <lineage>
        <taxon>Bacteria</taxon>
        <taxon>Pseudomonadati</taxon>
        <taxon>Pseudomonadota</taxon>
        <taxon>Gammaproteobacteria</taxon>
        <taxon>Oceanospirillales</taxon>
        <taxon>Pleioneaceae</taxon>
        <taxon>Aliikangiella</taxon>
    </lineage>
</organism>
<name>A0ABV2BZC1_9GAMM</name>
<keyword evidence="2" id="KW-1185">Reference proteome</keyword>
<evidence type="ECO:0000313" key="1">
    <source>
        <dbReference type="EMBL" id="MET1257168.1"/>
    </source>
</evidence>